<keyword evidence="4 9" id="KW-0378">Hydrolase</keyword>
<accession>Q2RP48</accession>
<evidence type="ECO:0000313" key="9">
    <source>
        <dbReference type="EMBL" id="ABC24097.1"/>
    </source>
</evidence>
<dbReference type="InterPro" id="IPR011613">
    <property type="entry name" value="GH15-like"/>
</dbReference>
<dbReference type="PANTHER" id="PTHR31616">
    <property type="entry name" value="TREHALASE"/>
    <property type="match status" value="1"/>
</dbReference>
<keyword evidence="6 9" id="KW-0326">Glycosidase</keyword>
<dbReference type="EC" id="3.2.1.3" evidence="3"/>
<evidence type="ECO:0000313" key="10">
    <source>
        <dbReference type="Proteomes" id="UP000001929"/>
    </source>
</evidence>
<dbReference type="KEGG" id="rru:Rru_A3302"/>
<evidence type="ECO:0000256" key="4">
    <source>
        <dbReference type="ARBA" id="ARBA00022801"/>
    </source>
</evidence>
<evidence type="ECO:0000259" key="8">
    <source>
        <dbReference type="Pfam" id="PF00723"/>
    </source>
</evidence>
<dbReference type="AlphaFoldDB" id="Q2RP48"/>
<evidence type="ECO:0000256" key="3">
    <source>
        <dbReference type="ARBA" id="ARBA00012593"/>
    </source>
</evidence>
<dbReference type="STRING" id="269796.Rru_A3302"/>
<dbReference type="InterPro" id="IPR008928">
    <property type="entry name" value="6-hairpin_glycosidase_sf"/>
</dbReference>
<keyword evidence="5" id="KW-0119">Carbohydrate metabolism</keyword>
<dbReference type="EMBL" id="CP000230">
    <property type="protein sequence ID" value="ABC24097.1"/>
    <property type="molecule type" value="Genomic_DNA"/>
</dbReference>
<dbReference type="PRINTS" id="PR00736">
    <property type="entry name" value="GLHYDRLASE15"/>
</dbReference>
<name>Q2RP48_RHORT</name>
<feature type="domain" description="GH15-like" evidence="8">
    <location>
        <begin position="395"/>
        <end position="441"/>
    </location>
</feature>
<comment type="catalytic activity">
    <reaction evidence="1">
        <text>Hydrolysis of terminal (1-&gt;4)-linked alpha-D-glucose residues successively from non-reducing ends of the chains with release of beta-D-glucose.</text>
        <dbReference type="EC" id="3.2.1.3"/>
    </reaction>
</comment>
<reference evidence="9 10" key="1">
    <citation type="journal article" date="2011" name="Stand. Genomic Sci.">
        <title>Complete genome sequence of Rhodospirillum rubrum type strain (S1).</title>
        <authorList>
            <person name="Munk A.C."/>
            <person name="Copeland A."/>
            <person name="Lucas S."/>
            <person name="Lapidus A."/>
            <person name="Del Rio T.G."/>
            <person name="Barry K."/>
            <person name="Detter J.C."/>
            <person name="Hammon N."/>
            <person name="Israni S."/>
            <person name="Pitluck S."/>
            <person name="Brettin T."/>
            <person name="Bruce D."/>
            <person name="Han C."/>
            <person name="Tapia R."/>
            <person name="Gilna P."/>
            <person name="Schmutz J."/>
            <person name="Larimer F."/>
            <person name="Land M."/>
            <person name="Kyrpides N.C."/>
            <person name="Mavromatis K."/>
            <person name="Richardson P."/>
            <person name="Rohde M."/>
            <person name="Goker M."/>
            <person name="Klenk H.P."/>
            <person name="Zhang Y."/>
            <person name="Roberts G.P."/>
            <person name="Reslewic S."/>
            <person name="Schwartz D.C."/>
        </authorList>
    </citation>
    <scope>NUCLEOTIDE SEQUENCE [LARGE SCALE GENOMIC DNA]</scope>
    <source>
        <strain evidence="10">ATCC 11170 / ATH 1.1.1 / DSM 467 / LMG 4362 / NCIMB 8255 / S1</strain>
    </source>
</reference>
<organism evidence="9 10">
    <name type="scientific">Rhodospirillum rubrum (strain ATCC 11170 / ATH 1.1.1 / DSM 467 / LMG 4362 / NCIMB 8255 / S1)</name>
    <dbReference type="NCBI Taxonomy" id="269796"/>
    <lineage>
        <taxon>Bacteria</taxon>
        <taxon>Pseudomonadati</taxon>
        <taxon>Pseudomonadota</taxon>
        <taxon>Alphaproteobacteria</taxon>
        <taxon>Rhodospirillales</taxon>
        <taxon>Rhodospirillaceae</taxon>
        <taxon>Rhodospirillum</taxon>
    </lineage>
</organism>
<dbReference type="HOGENOM" id="CLU_012173_2_1_5"/>
<sequence>MSEAPSATGLEDWLTTQIPRSAEWMLSAVSRVDLVKERPLFGQRIVPLPGSILASPVDAAWDPEPDYFFHWFRDAAVILDAIRVLALDGILSAARAKALLHDSLTFAQTVARLQGAALADGAYRTATRPEGVQYLRDPASIAGICGLRVAAETRVNADGTFDITTWARPQTDGPALRALTHLRWDAQGTVDEADRPLLQALIAADLAVVEALWAEPSFDPWEEECGTHYYTRLLQAEALERGADWLAGGATDASPTEAKTQADRLRQTARTILDQLESHWTGDILVSRQGIEGGGDPGKLLDIAVILGVVHAAREGDRHGLLDPRIEATFAALEALFRADYPINHALPPGRGPAFGRYRTDAYFSGGAFYFSTFGAAEYHYHRARLRNDPASLAAGDAILATTRAYAPADGDMAEQFDKTTGAQSSARTLAWSHAGLITAASARRRAQDHLGGILQ</sequence>
<evidence type="ECO:0000256" key="5">
    <source>
        <dbReference type="ARBA" id="ARBA00023277"/>
    </source>
</evidence>
<dbReference type="InterPro" id="IPR000165">
    <property type="entry name" value="Glucoamylase"/>
</dbReference>
<comment type="similarity">
    <text evidence="2">Belongs to the glycosyl hydrolase 15 family.</text>
</comment>
<keyword evidence="10" id="KW-1185">Reference proteome</keyword>
<evidence type="ECO:0000256" key="1">
    <source>
        <dbReference type="ARBA" id="ARBA00001863"/>
    </source>
</evidence>
<dbReference type="PANTHER" id="PTHR31616:SF9">
    <property type="entry name" value="GLUCOAMYLASE, INTRACELLULAR SPORULATION-SPECIFIC"/>
    <property type="match status" value="1"/>
</dbReference>
<dbReference type="InterPro" id="IPR012341">
    <property type="entry name" value="6hp_glycosidase-like_sf"/>
</dbReference>
<evidence type="ECO:0000256" key="2">
    <source>
        <dbReference type="ARBA" id="ARBA00006188"/>
    </source>
</evidence>
<evidence type="ECO:0000256" key="7">
    <source>
        <dbReference type="ARBA" id="ARBA00023326"/>
    </source>
</evidence>
<evidence type="ECO:0000256" key="6">
    <source>
        <dbReference type="ARBA" id="ARBA00023295"/>
    </source>
</evidence>
<dbReference type="GO" id="GO:0004339">
    <property type="term" value="F:glucan 1,4-alpha-glucosidase activity"/>
    <property type="evidence" value="ECO:0007669"/>
    <property type="project" value="UniProtKB-EC"/>
</dbReference>
<dbReference type="Proteomes" id="UP000001929">
    <property type="component" value="Chromosome"/>
</dbReference>
<proteinExistence type="inferred from homology"/>
<dbReference type="CAZy" id="GH15">
    <property type="family name" value="Glycoside Hydrolase Family 15"/>
</dbReference>
<dbReference type="GO" id="GO:0000272">
    <property type="term" value="P:polysaccharide catabolic process"/>
    <property type="evidence" value="ECO:0007669"/>
    <property type="project" value="UniProtKB-KW"/>
</dbReference>
<dbReference type="EnsemblBacteria" id="ABC24097">
    <property type="protein sequence ID" value="ABC24097"/>
    <property type="gene ID" value="Rru_A3302"/>
</dbReference>
<dbReference type="SUPFAM" id="SSF48208">
    <property type="entry name" value="Six-hairpin glycosidases"/>
    <property type="match status" value="1"/>
</dbReference>
<dbReference type="Pfam" id="PF00723">
    <property type="entry name" value="Glyco_hydro_15"/>
    <property type="match status" value="2"/>
</dbReference>
<gene>
    <name evidence="9" type="ordered locus">Rru_A3302</name>
</gene>
<feature type="domain" description="GH15-like" evidence="8">
    <location>
        <begin position="47"/>
        <end position="383"/>
    </location>
</feature>
<keyword evidence="7" id="KW-0624">Polysaccharide degradation</keyword>
<dbReference type="eggNOG" id="COG3387">
    <property type="taxonomic scope" value="Bacteria"/>
</dbReference>
<protein>
    <recommendedName>
        <fullName evidence="3">glucan 1,4-alpha-glucosidase</fullName>
        <ecNumber evidence="3">3.2.1.3</ecNumber>
    </recommendedName>
</protein>
<dbReference type="RefSeq" id="WP_011391050.1">
    <property type="nucleotide sequence ID" value="NC_007643.1"/>
</dbReference>
<dbReference type="PATRIC" id="fig|269796.9.peg.3420"/>
<dbReference type="Gene3D" id="1.50.10.10">
    <property type="match status" value="1"/>
</dbReference>